<dbReference type="STRING" id="262898.GA0070564_104165"/>
<sequence>MATGQRDGRGGVRRRRLLIAGILAVLGLALLTLGLTVARGTVAGVEVALAVILLVASYALQYVARRETLYRRDRR</sequence>
<evidence type="ECO:0000256" key="1">
    <source>
        <dbReference type="SAM" id="Phobius"/>
    </source>
</evidence>
<keyword evidence="3" id="KW-1185">Reference proteome</keyword>
<dbReference type="RefSeq" id="WP_091609320.1">
    <property type="nucleotide sequence ID" value="NZ_FMCX01000004.1"/>
</dbReference>
<keyword evidence="1" id="KW-0812">Transmembrane</keyword>
<protein>
    <submittedName>
        <fullName evidence="2">Uncharacterized protein</fullName>
    </submittedName>
</protein>
<accession>A0A1C4YKY8</accession>
<evidence type="ECO:0000313" key="2">
    <source>
        <dbReference type="EMBL" id="SCF21338.1"/>
    </source>
</evidence>
<keyword evidence="1" id="KW-0472">Membrane</keyword>
<proteinExistence type="predicted"/>
<dbReference type="AlphaFoldDB" id="A0A1C4YKY8"/>
<reference evidence="3" key="1">
    <citation type="submission" date="2016-06" db="EMBL/GenBank/DDBJ databases">
        <authorList>
            <person name="Varghese N."/>
            <person name="Submissions Spin"/>
        </authorList>
    </citation>
    <scope>NUCLEOTIDE SEQUENCE [LARGE SCALE GENOMIC DNA]</scope>
    <source>
        <strain evidence="3">DSM 44830</strain>
    </source>
</reference>
<feature type="transmembrane region" description="Helical" evidence="1">
    <location>
        <begin position="43"/>
        <end position="64"/>
    </location>
</feature>
<organism evidence="2 3">
    <name type="scientific">Micromonospora mirobrigensis</name>
    <dbReference type="NCBI Taxonomy" id="262898"/>
    <lineage>
        <taxon>Bacteria</taxon>
        <taxon>Bacillati</taxon>
        <taxon>Actinomycetota</taxon>
        <taxon>Actinomycetes</taxon>
        <taxon>Micromonosporales</taxon>
        <taxon>Micromonosporaceae</taxon>
        <taxon>Micromonospora</taxon>
    </lineage>
</organism>
<evidence type="ECO:0000313" key="3">
    <source>
        <dbReference type="Proteomes" id="UP000199504"/>
    </source>
</evidence>
<name>A0A1C4YKY8_9ACTN</name>
<dbReference type="Proteomes" id="UP000199504">
    <property type="component" value="Unassembled WGS sequence"/>
</dbReference>
<gene>
    <name evidence="2" type="ORF">GA0070564_104165</name>
</gene>
<feature type="transmembrane region" description="Helical" evidence="1">
    <location>
        <begin position="17"/>
        <end position="37"/>
    </location>
</feature>
<keyword evidence="1" id="KW-1133">Transmembrane helix</keyword>
<dbReference type="EMBL" id="FMCX01000004">
    <property type="protein sequence ID" value="SCF21338.1"/>
    <property type="molecule type" value="Genomic_DNA"/>
</dbReference>